<organism evidence="3 4">
    <name type="scientific">Powellomyces hirtus</name>
    <dbReference type="NCBI Taxonomy" id="109895"/>
    <lineage>
        <taxon>Eukaryota</taxon>
        <taxon>Fungi</taxon>
        <taxon>Fungi incertae sedis</taxon>
        <taxon>Chytridiomycota</taxon>
        <taxon>Chytridiomycota incertae sedis</taxon>
        <taxon>Chytridiomycetes</taxon>
        <taxon>Spizellomycetales</taxon>
        <taxon>Powellomycetaceae</taxon>
        <taxon>Powellomyces</taxon>
    </lineage>
</organism>
<feature type="compositionally biased region" description="Low complexity" evidence="2">
    <location>
        <begin position="83"/>
        <end position="125"/>
    </location>
</feature>
<comment type="caution">
    <text evidence="3">The sequence shown here is derived from an EMBL/GenBank/DDBJ whole genome shotgun (WGS) entry which is preliminary data.</text>
</comment>
<sequence length="372" mass="40370">MTSTGTTVFGAVPVHINPFPTTFDPPPTPPRTNSTESANSNSNDGGSSGSTVAPSEREHLRRSIHMVRSYQRRTTPSSRPLPGRTSTGGQTSSSSSSQPLSTQSASAHRAAMIHAMMQQAARQAALTNNRPRASGDQMSSSASISDPSASPSSSASSSTTTTNATTLHQMETSSDQPPQHQHQRIMQQQPPSTPTRRRLFHPPPSATTPPSESRFRPVTGSGTVNPSVHPQFRSKAVCKLFCRHCTNVMCRRGMKAILLGNTKVELYSTDTPPTGVQLVYSDYLTQNCSCRIRDAACLGCGNVVGYHVTQPCEKCLEACNNGHFWMFLSDGVQPVERIDASGAKLLRWAALPCAEQDRDETEMMDRYEMLCR</sequence>
<protein>
    <recommendedName>
        <fullName evidence="5">Protein FAM72</fullName>
    </recommendedName>
</protein>
<dbReference type="PANTHER" id="PTHR31841:SF1">
    <property type="entry name" value="PROTEIN FAM72A-RELATED"/>
    <property type="match status" value="1"/>
</dbReference>
<evidence type="ECO:0000313" key="3">
    <source>
        <dbReference type="EMBL" id="TPX62690.1"/>
    </source>
</evidence>
<feature type="region of interest" description="Disordered" evidence="2">
    <location>
        <begin position="1"/>
        <end position="226"/>
    </location>
</feature>
<evidence type="ECO:0000313" key="4">
    <source>
        <dbReference type="Proteomes" id="UP000318582"/>
    </source>
</evidence>
<feature type="compositionally biased region" description="Low complexity" evidence="2">
    <location>
        <begin position="32"/>
        <end position="45"/>
    </location>
</feature>
<accession>A0A507EHM4</accession>
<dbReference type="Proteomes" id="UP000318582">
    <property type="component" value="Unassembled WGS sequence"/>
</dbReference>
<evidence type="ECO:0008006" key="5">
    <source>
        <dbReference type="Google" id="ProtNLM"/>
    </source>
</evidence>
<dbReference type="GO" id="GO:0005829">
    <property type="term" value="C:cytosol"/>
    <property type="evidence" value="ECO:0007669"/>
    <property type="project" value="UniProtKB-ARBA"/>
</dbReference>
<dbReference type="InterPro" id="IPR026768">
    <property type="entry name" value="YPEH2ZP"/>
</dbReference>
<dbReference type="AlphaFoldDB" id="A0A507EHM4"/>
<proteinExistence type="inferred from homology"/>
<comment type="similarity">
    <text evidence="1">Belongs to the FAM72 family.</text>
</comment>
<gene>
    <name evidence="3" type="ORF">PhCBS80983_g00411</name>
</gene>
<feature type="compositionally biased region" description="Low complexity" evidence="2">
    <location>
        <begin position="176"/>
        <end position="190"/>
    </location>
</feature>
<dbReference type="Pfam" id="PF14976">
    <property type="entry name" value="YPEH2ZP"/>
    <property type="match status" value="1"/>
</dbReference>
<reference evidence="3 4" key="1">
    <citation type="journal article" date="2019" name="Sci. Rep.">
        <title>Comparative genomics of chytrid fungi reveal insights into the obligate biotrophic and pathogenic lifestyle of Synchytrium endobioticum.</title>
        <authorList>
            <person name="van de Vossenberg B.T.L.H."/>
            <person name="Warris S."/>
            <person name="Nguyen H.D.T."/>
            <person name="van Gent-Pelzer M.P.E."/>
            <person name="Joly D.L."/>
            <person name="van de Geest H.C."/>
            <person name="Bonants P.J.M."/>
            <person name="Smith D.S."/>
            <person name="Levesque C.A."/>
            <person name="van der Lee T.A.J."/>
        </authorList>
    </citation>
    <scope>NUCLEOTIDE SEQUENCE [LARGE SCALE GENOMIC DNA]</scope>
    <source>
        <strain evidence="3 4">CBS 809.83</strain>
    </source>
</reference>
<dbReference type="EMBL" id="QEAQ01000002">
    <property type="protein sequence ID" value="TPX62690.1"/>
    <property type="molecule type" value="Genomic_DNA"/>
</dbReference>
<keyword evidence="4" id="KW-1185">Reference proteome</keyword>
<feature type="compositionally biased region" description="Low complexity" evidence="2">
    <location>
        <begin position="139"/>
        <end position="166"/>
    </location>
</feature>
<name>A0A507EHM4_9FUNG</name>
<evidence type="ECO:0000256" key="1">
    <source>
        <dbReference type="ARBA" id="ARBA00006888"/>
    </source>
</evidence>
<evidence type="ECO:0000256" key="2">
    <source>
        <dbReference type="SAM" id="MobiDB-lite"/>
    </source>
</evidence>
<dbReference type="PANTHER" id="PTHR31841">
    <property type="entry name" value="PROTEIN FAM72A-RELATED"/>
    <property type="match status" value="1"/>
</dbReference>